<evidence type="ECO:0000313" key="2">
    <source>
        <dbReference type="EMBL" id="AAU27347.1"/>
    </source>
</evidence>
<evidence type="ECO:0000313" key="3">
    <source>
        <dbReference type="Proteomes" id="UP000000609"/>
    </source>
</evidence>
<keyword evidence="1" id="KW-1133">Transmembrane helix</keyword>
<dbReference type="HOGENOM" id="CLU_650196_0_0_6"/>
<sequence length="422" mass="49345">MKKSIKKVFLDWLYNFYVYVKIKNIQYEGKILREIKTSLSLAIRQLLDKSIPGYDPNADDFINKLCNELLHIKRITPKDLDYMQIKELKKSVEAEPTVKNILSYNIQLKALKAYVEHSDTLLNSEKKRKQAQKNYIKLIQLAKSMGLLAFDPNKPRHNQLLQTVKKNKANSFAKLLTKNANYDNQLLKDFLNNFNKILSLSIIIIIIGSSTYEFGYFFNLGLRINDLPVGYTDLFFISLSWAPKIIFAVFIIMLLEIYYYRKSVTQGLSYSLLDNEDKWFTHYLLFCFFSLVIFISSSFSIRYYFYLLFVSFLYSSVIKFLFNVPSMIIRTPVFIKYTVTYVPLLACVFFVHGCLQAREDIIPNRANAIQILLQDSSKIKDALILKNFNSGILYVDVYNKIHYLSKSEIIKLTFMKNKINSD</sequence>
<keyword evidence="1" id="KW-0472">Membrane</keyword>
<feature type="transmembrane region" description="Helical" evidence="1">
    <location>
        <begin position="303"/>
        <end position="322"/>
    </location>
</feature>
<dbReference type="RefSeq" id="WP_010946995.1">
    <property type="nucleotide sequence ID" value="NC_002942.5"/>
</dbReference>
<organism evidence="2 3">
    <name type="scientific">Legionella pneumophila subsp. pneumophila (strain Philadelphia 1 / ATCC 33152 / DSM 7513)</name>
    <dbReference type="NCBI Taxonomy" id="272624"/>
    <lineage>
        <taxon>Bacteria</taxon>
        <taxon>Pseudomonadati</taxon>
        <taxon>Pseudomonadota</taxon>
        <taxon>Gammaproteobacteria</taxon>
        <taxon>Legionellales</taxon>
        <taxon>Legionellaceae</taxon>
        <taxon>Legionella</taxon>
    </lineage>
</organism>
<dbReference type="PATRIC" id="fig|272624.6.peg.1326"/>
<feature type="transmembrane region" description="Helical" evidence="1">
    <location>
        <begin position="334"/>
        <end position="353"/>
    </location>
</feature>
<name>Q5ZW24_LEGPH</name>
<feature type="transmembrane region" description="Helical" evidence="1">
    <location>
        <begin position="280"/>
        <end position="297"/>
    </location>
</feature>
<dbReference type="GeneID" id="57035253"/>
<protein>
    <submittedName>
        <fullName evidence="2">Uncharacterized protein</fullName>
    </submittedName>
</protein>
<proteinExistence type="predicted"/>
<dbReference type="KEGG" id="lpn:lpg1263"/>
<dbReference type="AlphaFoldDB" id="Q5ZW24"/>
<accession>Q5ZW24</accession>
<dbReference type="Proteomes" id="UP000000609">
    <property type="component" value="Chromosome"/>
</dbReference>
<dbReference type="PaxDb" id="272624-lpg1263"/>
<keyword evidence="1" id="KW-0812">Transmembrane</keyword>
<feature type="transmembrane region" description="Helical" evidence="1">
    <location>
        <begin position="197"/>
        <end position="218"/>
    </location>
</feature>
<keyword evidence="3" id="KW-1185">Reference proteome</keyword>
<evidence type="ECO:0000256" key="1">
    <source>
        <dbReference type="SAM" id="Phobius"/>
    </source>
</evidence>
<reference evidence="2 3" key="1">
    <citation type="journal article" date="2004" name="Science">
        <title>The genomic sequence of the accidental pathogen Legionella pneumophila.</title>
        <authorList>
            <person name="Chien M."/>
            <person name="Morozova I."/>
            <person name="Shi S."/>
            <person name="Sheng H."/>
            <person name="Chen J."/>
            <person name="Gomez S.M."/>
            <person name="Asamani G."/>
            <person name="Hill K."/>
            <person name="Nuara J."/>
            <person name="Feder M."/>
            <person name="Rineer J."/>
            <person name="Greenberg J.J."/>
            <person name="Steshenko V."/>
            <person name="Park S.H."/>
            <person name="Zhao B."/>
            <person name="Teplitskaya E."/>
            <person name="Edwards J.R."/>
            <person name="Pampou S."/>
            <person name="Georghiou A."/>
            <person name="Chou I.C."/>
            <person name="Iannuccilli W."/>
            <person name="Ulz M.E."/>
            <person name="Kim D.H."/>
            <person name="Geringer-Sameth A."/>
            <person name="Goldsberry C."/>
            <person name="Morozov P."/>
            <person name="Fischer S.G."/>
            <person name="Segal G."/>
            <person name="Qu X."/>
            <person name="Rzhetsky A."/>
            <person name="Zhang P."/>
            <person name="Cayanis E."/>
            <person name="De Jong P.J."/>
            <person name="Ju J."/>
            <person name="Kalachikov S."/>
            <person name="Shuman H.A."/>
            <person name="Russo J.J."/>
        </authorList>
    </citation>
    <scope>NUCLEOTIDE SEQUENCE [LARGE SCALE GENOMIC DNA]</scope>
    <source>
        <strain evidence="3">Philadelphia 1 / ATCC 33152 / DSM 7513</strain>
    </source>
</reference>
<gene>
    <name evidence="2" type="ordered locus">lpg1263</name>
</gene>
<dbReference type="EMBL" id="AE017354">
    <property type="protein sequence ID" value="AAU27347.1"/>
    <property type="molecule type" value="Genomic_DNA"/>
</dbReference>
<feature type="transmembrane region" description="Helical" evidence="1">
    <location>
        <begin position="238"/>
        <end position="259"/>
    </location>
</feature>
<dbReference type="eggNOG" id="ENOG5031EZE">
    <property type="taxonomic scope" value="Bacteria"/>
</dbReference>